<dbReference type="InterPro" id="IPR002523">
    <property type="entry name" value="MgTranspt_CorA/ZnTranspt_ZntB"/>
</dbReference>
<keyword evidence="8" id="KW-1185">Reference proteome</keyword>
<evidence type="ECO:0000256" key="6">
    <source>
        <dbReference type="SAM" id="Phobius"/>
    </source>
</evidence>
<dbReference type="Pfam" id="PF01544">
    <property type="entry name" value="CorA"/>
    <property type="match status" value="1"/>
</dbReference>
<keyword evidence="3 6" id="KW-1133">Transmembrane helix</keyword>
<name>A0ABR4C3T1_9HELO</name>
<sequence length="501" mass="57378">MSAAGNPVAPVNNSTTVTPRSSSDPILPSPKNLLWESVEKLSKVDDRYAALLTQKEIVVDQNHRYGTVKVFKLGQHISGPLKGKRVIEETYNSKEPHPNTLDVNELLQKGGSELQILVHTFDSESISARDTSRSYRVREKFNLDLLVRVGDEYAIDPELLLMAGLDASKLKTFPVRRGVFRMLIPPDGLTSSDTRYYELATHVCLNKTDPTRCLVIILLAEDRLMSLTGWGRISFFRQTYPHIEPRGLLAIEWVRSFFLSLEDASSHPVWMEHLFTWFFTRMSPEDVYAAESDCRHLIAGCVQALLTFHLDDLQVYESHAAEARSNPSDLFVQNRNESSQSRFELQLRLIQDLEENARAFFEGLKPNNILQDIQFLRRRYERRDETLRAQASYDASMASLEESRIGIQQNASVKTLTQLAFVFIPLSFVTSVFGMNVDVLSGDGAKWWTVFVGIAIVYTVVNWGLVWLRLEHVRMFIREKKNNWRARKARKQRKKHGLEDA</sequence>
<feature type="transmembrane region" description="Helical" evidence="6">
    <location>
        <begin position="416"/>
        <end position="435"/>
    </location>
</feature>
<proteinExistence type="predicted"/>
<evidence type="ECO:0000256" key="4">
    <source>
        <dbReference type="ARBA" id="ARBA00023136"/>
    </source>
</evidence>
<organism evidence="7 8">
    <name type="scientific">Oculimacula yallundae</name>
    <dbReference type="NCBI Taxonomy" id="86028"/>
    <lineage>
        <taxon>Eukaryota</taxon>
        <taxon>Fungi</taxon>
        <taxon>Dikarya</taxon>
        <taxon>Ascomycota</taxon>
        <taxon>Pezizomycotina</taxon>
        <taxon>Leotiomycetes</taxon>
        <taxon>Helotiales</taxon>
        <taxon>Ploettnerulaceae</taxon>
        <taxon>Oculimacula</taxon>
    </lineage>
</organism>
<dbReference type="SUPFAM" id="SSF144083">
    <property type="entry name" value="Magnesium transport protein CorA, transmembrane region"/>
    <property type="match status" value="1"/>
</dbReference>
<feature type="transmembrane region" description="Helical" evidence="6">
    <location>
        <begin position="447"/>
        <end position="468"/>
    </location>
</feature>
<dbReference type="Gene3D" id="1.20.58.340">
    <property type="entry name" value="Magnesium transport protein CorA, transmembrane region"/>
    <property type="match status" value="1"/>
</dbReference>
<gene>
    <name evidence="7" type="ORF">VTL71DRAFT_3702</name>
</gene>
<dbReference type="Proteomes" id="UP001595075">
    <property type="component" value="Unassembled WGS sequence"/>
</dbReference>
<dbReference type="PANTHER" id="PTHR46494:SF1">
    <property type="entry name" value="CORA FAMILY METAL ION TRANSPORTER (EUROFUNG)"/>
    <property type="match status" value="1"/>
</dbReference>
<protein>
    <submittedName>
        <fullName evidence="7">Uncharacterized protein</fullName>
    </submittedName>
</protein>
<evidence type="ECO:0000256" key="2">
    <source>
        <dbReference type="ARBA" id="ARBA00022692"/>
    </source>
</evidence>
<keyword evidence="4 6" id="KW-0472">Membrane</keyword>
<feature type="compositionally biased region" description="Polar residues" evidence="5">
    <location>
        <begin position="11"/>
        <end position="24"/>
    </location>
</feature>
<comment type="caution">
    <text evidence="7">The sequence shown here is derived from an EMBL/GenBank/DDBJ whole genome shotgun (WGS) entry which is preliminary data.</text>
</comment>
<dbReference type="PANTHER" id="PTHR46494">
    <property type="entry name" value="CORA FAMILY METAL ION TRANSPORTER (EUROFUNG)"/>
    <property type="match status" value="1"/>
</dbReference>
<dbReference type="InterPro" id="IPR045863">
    <property type="entry name" value="CorA_TM1_TM2"/>
</dbReference>
<reference evidence="7 8" key="1">
    <citation type="journal article" date="2024" name="Commun. Biol.">
        <title>Comparative genomic analysis of thermophilic fungi reveals convergent evolutionary adaptations and gene losses.</title>
        <authorList>
            <person name="Steindorff A.S."/>
            <person name="Aguilar-Pontes M.V."/>
            <person name="Robinson A.J."/>
            <person name="Andreopoulos B."/>
            <person name="LaButti K."/>
            <person name="Kuo A."/>
            <person name="Mondo S."/>
            <person name="Riley R."/>
            <person name="Otillar R."/>
            <person name="Haridas S."/>
            <person name="Lipzen A."/>
            <person name="Grimwood J."/>
            <person name="Schmutz J."/>
            <person name="Clum A."/>
            <person name="Reid I.D."/>
            <person name="Moisan M.C."/>
            <person name="Butler G."/>
            <person name="Nguyen T.T.M."/>
            <person name="Dewar K."/>
            <person name="Conant G."/>
            <person name="Drula E."/>
            <person name="Henrissat B."/>
            <person name="Hansel C."/>
            <person name="Singer S."/>
            <person name="Hutchinson M.I."/>
            <person name="de Vries R.P."/>
            <person name="Natvig D.O."/>
            <person name="Powell A.J."/>
            <person name="Tsang A."/>
            <person name="Grigoriev I.V."/>
        </authorList>
    </citation>
    <scope>NUCLEOTIDE SEQUENCE [LARGE SCALE GENOMIC DNA]</scope>
    <source>
        <strain evidence="7 8">CBS 494.80</strain>
    </source>
</reference>
<keyword evidence="2 6" id="KW-0812">Transmembrane</keyword>
<evidence type="ECO:0000256" key="5">
    <source>
        <dbReference type="SAM" id="MobiDB-lite"/>
    </source>
</evidence>
<evidence type="ECO:0000256" key="3">
    <source>
        <dbReference type="ARBA" id="ARBA00022989"/>
    </source>
</evidence>
<accession>A0ABR4C3T1</accession>
<evidence type="ECO:0000256" key="1">
    <source>
        <dbReference type="ARBA" id="ARBA00004651"/>
    </source>
</evidence>
<evidence type="ECO:0000313" key="8">
    <source>
        <dbReference type="Proteomes" id="UP001595075"/>
    </source>
</evidence>
<evidence type="ECO:0000313" key="7">
    <source>
        <dbReference type="EMBL" id="KAL2064565.1"/>
    </source>
</evidence>
<dbReference type="EMBL" id="JAZHXI010000013">
    <property type="protein sequence ID" value="KAL2064565.1"/>
    <property type="molecule type" value="Genomic_DNA"/>
</dbReference>
<comment type="subcellular location">
    <subcellularLocation>
        <location evidence="1">Cell membrane</location>
        <topology evidence="1">Multi-pass membrane protein</topology>
    </subcellularLocation>
</comment>
<feature type="region of interest" description="Disordered" evidence="5">
    <location>
        <begin position="1"/>
        <end position="29"/>
    </location>
</feature>